<keyword evidence="6 9" id="KW-1133">Transmembrane helix</keyword>
<feature type="transmembrane region" description="Helical" evidence="9">
    <location>
        <begin position="130"/>
        <end position="151"/>
    </location>
</feature>
<comment type="caution">
    <text evidence="11">The sequence shown here is derived from an EMBL/GenBank/DDBJ whole genome shotgun (WGS) entry which is preliminary data.</text>
</comment>
<evidence type="ECO:0000256" key="2">
    <source>
        <dbReference type="ARBA" id="ARBA00022448"/>
    </source>
</evidence>
<feature type="domain" description="Tripartite ATP-independent periplasmic transporters DctQ component" evidence="10">
    <location>
        <begin position="26"/>
        <end position="153"/>
    </location>
</feature>
<feature type="transmembrane region" description="Helical" evidence="9">
    <location>
        <begin position="50"/>
        <end position="68"/>
    </location>
</feature>
<keyword evidence="12" id="KW-1185">Reference proteome</keyword>
<dbReference type="InterPro" id="IPR007387">
    <property type="entry name" value="TRAP_DctQ"/>
</dbReference>
<gene>
    <name evidence="11" type="ORF">PACILC2_12060</name>
</gene>
<keyword evidence="2" id="KW-0813">Transport</keyword>
<name>A0ABQ4N352_9BACL</name>
<comment type="subcellular location">
    <subcellularLocation>
        <location evidence="1">Cell inner membrane</location>
        <topology evidence="1">Multi-pass membrane protein</topology>
    </subcellularLocation>
</comment>
<keyword evidence="7 9" id="KW-0472">Membrane</keyword>
<feature type="transmembrane region" description="Helical" evidence="9">
    <location>
        <begin position="89"/>
        <end position="110"/>
    </location>
</feature>
<accession>A0ABQ4N352</accession>
<sequence length="174" mass="19238">MQTVMKWIDAINKVVGIIVGLILAAMSVIIIAQIFSRFLFHSPLTWSEEVARYLMVYMVFLGAPLALRQHRMIAIEVVAESVGAKARKVLKIATMLISIVFFIILLVQGNDMMGIVGRQHSAALGIPMNIPYMAIPIGAALMLLNAIAVIFEFMTKDHVETSEIAEVLKKGEQQ</sequence>
<dbReference type="EMBL" id="BOVJ01000040">
    <property type="protein sequence ID" value="GIQ62638.1"/>
    <property type="molecule type" value="Genomic_DNA"/>
</dbReference>
<evidence type="ECO:0000256" key="6">
    <source>
        <dbReference type="ARBA" id="ARBA00022989"/>
    </source>
</evidence>
<evidence type="ECO:0000256" key="8">
    <source>
        <dbReference type="ARBA" id="ARBA00038436"/>
    </source>
</evidence>
<organism evidence="11 12">
    <name type="scientific">Paenibacillus cisolokensis</name>
    <dbReference type="NCBI Taxonomy" id="1658519"/>
    <lineage>
        <taxon>Bacteria</taxon>
        <taxon>Bacillati</taxon>
        <taxon>Bacillota</taxon>
        <taxon>Bacilli</taxon>
        <taxon>Bacillales</taxon>
        <taxon>Paenibacillaceae</taxon>
        <taxon>Paenibacillus</taxon>
    </lineage>
</organism>
<keyword evidence="4" id="KW-0997">Cell inner membrane</keyword>
<evidence type="ECO:0000259" key="10">
    <source>
        <dbReference type="Pfam" id="PF04290"/>
    </source>
</evidence>
<evidence type="ECO:0000256" key="1">
    <source>
        <dbReference type="ARBA" id="ARBA00004429"/>
    </source>
</evidence>
<protein>
    <submittedName>
        <fullName evidence="11">Membrane protein</fullName>
    </submittedName>
</protein>
<evidence type="ECO:0000256" key="9">
    <source>
        <dbReference type="SAM" id="Phobius"/>
    </source>
</evidence>
<evidence type="ECO:0000256" key="4">
    <source>
        <dbReference type="ARBA" id="ARBA00022519"/>
    </source>
</evidence>
<dbReference type="Proteomes" id="UP000680304">
    <property type="component" value="Unassembled WGS sequence"/>
</dbReference>
<dbReference type="Pfam" id="PF04290">
    <property type="entry name" value="DctQ"/>
    <property type="match status" value="1"/>
</dbReference>
<feature type="transmembrane region" description="Helical" evidence="9">
    <location>
        <begin position="14"/>
        <end position="35"/>
    </location>
</feature>
<reference evidence="11 12" key="1">
    <citation type="submission" date="2021-04" db="EMBL/GenBank/DDBJ databases">
        <title>Draft genome sequence of Paenibacillus cisolokensis, LC2-13A.</title>
        <authorList>
            <person name="Uke A."/>
            <person name="Chhe C."/>
            <person name="Baramee S."/>
            <person name="Kosugi A."/>
        </authorList>
    </citation>
    <scope>NUCLEOTIDE SEQUENCE [LARGE SCALE GENOMIC DNA]</scope>
    <source>
        <strain evidence="11 12">LC2-13A</strain>
    </source>
</reference>
<evidence type="ECO:0000256" key="3">
    <source>
        <dbReference type="ARBA" id="ARBA00022475"/>
    </source>
</evidence>
<evidence type="ECO:0000313" key="11">
    <source>
        <dbReference type="EMBL" id="GIQ62638.1"/>
    </source>
</evidence>
<dbReference type="RefSeq" id="WP_213527970.1">
    <property type="nucleotide sequence ID" value="NZ_BOVJ01000040.1"/>
</dbReference>
<dbReference type="PANTHER" id="PTHR35011">
    <property type="entry name" value="2,3-DIKETO-L-GULONATE TRAP TRANSPORTER SMALL PERMEASE PROTEIN YIAM"/>
    <property type="match status" value="1"/>
</dbReference>
<comment type="similarity">
    <text evidence="8">Belongs to the TRAP transporter small permease family.</text>
</comment>
<dbReference type="InterPro" id="IPR055348">
    <property type="entry name" value="DctQ"/>
</dbReference>
<evidence type="ECO:0000256" key="7">
    <source>
        <dbReference type="ARBA" id="ARBA00023136"/>
    </source>
</evidence>
<keyword evidence="3" id="KW-1003">Cell membrane</keyword>
<dbReference type="PANTHER" id="PTHR35011:SF2">
    <property type="entry name" value="2,3-DIKETO-L-GULONATE TRAP TRANSPORTER SMALL PERMEASE PROTEIN YIAM"/>
    <property type="match status" value="1"/>
</dbReference>
<evidence type="ECO:0000256" key="5">
    <source>
        <dbReference type="ARBA" id="ARBA00022692"/>
    </source>
</evidence>
<proteinExistence type="inferred from homology"/>
<keyword evidence="5 9" id="KW-0812">Transmembrane</keyword>
<evidence type="ECO:0000313" key="12">
    <source>
        <dbReference type="Proteomes" id="UP000680304"/>
    </source>
</evidence>